<dbReference type="Pfam" id="PF00795">
    <property type="entry name" value="CN_hydrolase"/>
    <property type="match status" value="1"/>
</dbReference>
<evidence type="ECO:0000313" key="2">
    <source>
        <dbReference type="EMBL" id="GAT97240.1"/>
    </source>
</evidence>
<organism evidence="2 3">
    <name type="scientific">Entamoeba histolytica</name>
    <dbReference type="NCBI Taxonomy" id="5759"/>
    <lineage>
        <taxon>Eukaryota</taxon>
        <taxon>Amoebozoa</taxon>
        <taxon>Evosea</taxon>
        <taxon>Archamoebae</taxon>
        <taxon>Mastigamoebida</taxon>
        <taxon>Entamoebidae</taxon>
        <taxon>Entamoeba</taxon>
    </lineage>
</organism>
<accession>A0A5K1TWI5</accession>
<dbReference type="GO" id="GO:0050152">
    <property type="term" value="F:omega-amidase activity"/>
    <property type="evidence" value="ECO:0007669"/>
    <property type="project" value="TreeGrafter"/>
</dbReference>
<dbReference type="VEuPathDB" id="AmoebaDB:KM1_119260"/>
<dbReference type="VEuPathDB" id="AmoebaDB:EHI_139310"/>
<protein>
    <submittedName>
        <fullName evidence="2">Hydrolase carbon-nitrogen family</fullName>
    </submittedName>
</protein>
<dbReference type="PROSITE" id="PS50263">
    <property type="entry name" value="CN_HYDROLASE"/>
    <property type="match status" value="1"/>
</dbReference>
<dbReference type="OMA" id="CSINCND"/>
<name>A0A5K1TWI5_ENTHI</name>
<gene>
    <name evidence="2" type="ORF">CL6EHI_139310</name>
</gene>
<dbReference type="EMBL" id="BDEQ01000001">
    <property type="protein sequence ID" value="GAT97240.1"/>
    <property type="molecule type" value="Genomic_DNA"/>
</dbReference>
<sequence length="267" mass="30611">MPLKITVIQSDVLSTLEETLQHISCLIKNSEKSDLYLLPEAFTTGFDVDLPKIAHKEGGKQIVLWMTEMAQEMKAAIVGSIFVEDNNKYFNRMYFVDETGVIAHYNKTHLFKLMDCETSLTAGTEKVIVSWKGVNFLLCICNDIRFPAFLRNLKLEYDVILCSINFNDMFNHSIPLLCGGRACENLCYCVMANRVGIDHLNSKYLGNSCAFDCWANQLLKAEDKPVAISFSIDKELLDKIHIKYPINQDFDMFQLTNPYRQVIYEKK</sequence>
<dbReference type="SUPFAM" id="SSF56317">
    <property type="entry name" value="Carbon-nitrogen hydrolase"/>
    <property type="match status" value="1"/>
</dbReference>
<keyword evidence="2" id="KW-0378">Hydrolase</keyword>
<dbReference type="VEuPathDB" id="AmoebaDB:EHI8A_062460"/>
<proteinExistence type="predicted"/>
<reference evidence="2 3" key="1">
    <citation type="submission" date="2016-05" db="EMBL/GenBank/DDBJ databases">
        <title>First whole genome sequencing of Entamoeba histolytica HM1:IMSS-clone-6.</title>
        <authorList>
            <person name="Mukherjee Avik.K."/>
            <person name="Izumyama S."/>
            <person name="Nakada-Tsukui K."/>
            <person name="Nozaki T."/>
        </authorList>
    </citation>
    <scope>NUCLEOTIDE SEQUENCE [LARGE SCALE GENOMIC DNA]</scope>
    <source>
        <strain evidence="2 3">HM1:IMSS clone 6</strain>
    </source>
</reference>
<evidence type="ECO:0000313" key="3">
    <source>
        <dbReference type="Proteomes" id="UP000078387"/>
    </source>
</evidence>
<dbReference type="AlphaFoldDB" id="A0A5K1TWI5"/>
<dbReference type="PANTHER" id="PTHR47799:SF1">
    <property type="entry name" value="OMEGA-AMIDASE YAFV"/>
    <property type="match status" value="1"/>
</dbReference>
<dbReference type="FunFam" id="3.60.110.10:FF:000036">
    <property type="entry name" value="Hydrolase, carbon-nitrogen family protein"/>
    <property type="match status" value="1"/>
</dbReference>
<evidence type="ECO:0000259" key="1">
    <source>
        <dbReference type="PROSITE" id="PS50263"/>
    </source>
</evidence>
<dbReference type="PANTHER" id="PTHR47799">
    <property type="entry name" value="OMEGA-AMIDASE YAFV"/>
    <property type="match status" value="1"/>
</dbReference>
<dbReference type="VEuPathDB" id="AmoebaDB:EHI5A_101960"/>
<dbReference type="InterPro" id="IPR036526">
    <property type="entry name" value="C-N_Hydrolase_sf"/>
</dbReference>
<dbReference type="Proteomes" id="UP000078387">
    <property type="component" value="Unassembled WGS sequence"/>
</dbReference>
<dbReference type="InterPro" id="IPR003010">
    <property type="entry name" value="C-N_Hydrolase"/>
</dbReference>
<dbReference type="InterPro" id="IPR052737">
    <property type="entry name" value="Omega-amidase_YafV"/>
</dbReference>
<dbReference type="GO" id="GO:0106008">
    <property type="term" value="F:2-oxoglutaramate amidase activity"/>
    <property type="evidence" value="ECO:0007669"/>
    <property type="project" value="TreeGrafter"/>
</dbReference>
<feature type="domain" description="CN hydrolase" evidence="1">
    <location>
        <begin position="3"/>
        <end position="234"/>
    </location>
</feature>
<dbReference type="VEuPathDB" id="AmoebaDB:EHI7A_065020"/>
<dbReference type="Gene3D" id="3.60.110.10">
    <property type="entry name" value="Carbon-nitrogen hydrolase"/>
    <property type="match status" value="1"/>
</dbReference>
<comment type="caution">
    <text evidence="2">The sequence shown here is derived from an EMBL/GenBank/DDBJ whole genome shotgun (WGS) entry which is preliminary data.</text>
</comment>